<dbReference type="PROSITE" id="PS00018">
    <property type="entry name" value="EF_HAND_1"/>
    <property type="match status" value="1"/>
</dbReference>
<dbReference type="InterPro" id="IPR031734">
    <property type="entry name" value="MBF2"/>
</dbReference>
<evidence type="ECO:0000313" key="4">
    <source>
        <dbReference type="RefSeq" id="XP_026730792.1"/>
    </source>
</evidence>
<name>A0A7E5VR88_TRINI</name>
<feature type="compositionally biased region" description="Polar residues" evidence="1">
    <location>
        <begin position="152"/>
        <end position="161"/>
    </location>
</feature>
<dbReference type="RefSeq" id="XP_026730792.1">
    <property type="nucleotide sequence ID" value="XM_026874991.1"/>
</dbReference>
<dbReference type="Proteomes" id="UP000322000">
    <property type="component" value="Chromosome 7"/>
</dbReference>
<gene>
    <name evidence="4" type="primary">LOC113495970</name>
</gene>
<evidence type="ECO:0000256" key="2">
    <source>
        <dbReference type="SAM" id="SignalP"/>
    </source>
</evidence>
<keyword evidence="2" id="KW-0732">Signal</keyword>
<reference evidence="4" key="1">
    <citation type="submission" date="2025-08" db="UniProtKB">
        <authorList>
            <consortium name="RefSeq"/>
        </authorList>
    </citation>
    <scope>IDENTIFICATION</scope>
</reference>
<keyword evidence="3" id="KW-1185">Reference proteome</keyword>
<dbReference type="OrthoDB" id="7409408at2759"/>
<evidence type="ECO:0000313" key="3">
    <source>
        <dbReference type="Proteomes" id="UP000322000"/>
    </source>
</evidence>
<feature type="region of interest" description="Disordered" evidence="1">
    <location>
        <begin position="215"/>
        <end position="292"/>
    </location>
</feature>
<dbReference type="Pfam" id="PF15868">
    <property type="entry name" value="MBF2"/>
    <property type="match status" value="1"/>
</dbReference>
<organism evidence="3 4">
    <name type="scientific">Trichoplusia ni</name>
    <name type="common">Cabbage looper</name>
    <dbReference type="NCBI Taxonomy" id="7111"/>
    <lineage>
        <taxon>Eukaryota</taxon>
        <taxon>Metazoa</taxon>
        <taxon>Ecdysozoa</taxon>
        <taxon>Arthropoda</taxon>
        <taxon>Hexapoda</taxon>
        <taxon>Insecta</taxon>
        <taxon>Pterygota</taxon>
        <taxon>Neoptera</taxon>
        <taxon>Endopterygota</taxon>
        <taxon>Lepidoptera</taxon>
        <taxon>Glossata</taxon>
        <taxon>Ditrysia</taxon>
        <taxon>Noctuoidea</taxon>
        <taxon>Noctuidae</taxon>
        <taxon>Plusiinae</taxon>
        <taxon>Trichoplusia</taxon>
    </lineage>
</organism>
<dbReference type="InParanoid" id="A0A7E5VR88"/>
<feature type="region of interest" description="Disordered" evidence="1">
    <location>
        <begin position="137"/>
        <end position="202"/>
    </location>
</feature>
<proteinExistence type="predicted"/>
<dbReference type="GeneID" id="113495970"/>
<accession>A0A7E5VR88</accession>
<evidence type="ECO:0000256" key="1">
    <source>
        <dbReference type="SAM" id="MobiDB-lite"/>
    </source>
</evidence>
<feature type="chain" id="PRO_5028830768" evidence="2">
    <location>
        <begin position="17"/>
        <end position="292"/>
    </location>
</feature>
<dbReference type="InterPro" id="IPR018247">
    <property type="entry name" value="EF_Hand_1_Ca_BS"/>
</dbReference>
<dbReference type="AlphaFoldDB" id="A0A7E5VR88"/>
<protein>
    <submittedName>
        <fullName evidence="4">Uncharacterized protein LOC113495970</fullName>
    </submittedName>
</protein>
<feature type="signal peptide" evidence="2">
    <location>
        <begin position="1"/>
        <end position="16"/>
    </location>
</feature>
<feature type="compositionally biased region" description="Low complexity" evidence="1">
    <location>
        <begin position="260"/>
        <end position="280"/>
    </location>
</feature>
<feature type="compositionally biased region" description="Polar residues" evidence="1">
    <location>
        <begin position="240"/>
        <end position="259"/>
    </location>
</feature>
<feature type="compositionally biased region" description="Basic and acidic residues" evidence="1">
    <location>
        <begin position="166"/>
        <end position="178"/>
    </location>
</feature>
<dbReference type="KEGG" id="tnl:113495970"/>
<sequence length="292" mass="32235">MYVLVAFVGCLALASAADLSAGVEGGKVIFEQNVTASPAIWRQVKNLTVNATENDVISRVVVIDNRAEKDGEATIVEGGQGHNNVTIELKSPAVFRGFDFTVKVFGQNDDGQVQQTPQVIGNDGQSQVPMKDLEVNDATQQHESEADVIEQKPTNDQQQVQIPLDVTKEQARPNRGTEQKQQAQVPINIPKEGKPEDTQSIADKNYNEYKGISQIFDEDSKKDSKDTAAVNPAVFDKDSNQQVQKSELSTTPKTEQQKPQVLRQTEQQQTQVTNDDVQQVKGHKLPLPYVRQ</sequence>